<dbReference type="EMBL" id="VSSQ01092211">
    <property type="protein sequence ID" value="MPN37519.1"/>
    <property type="molecule type" value="Genomic_DNA"/>
</dbReference>
<evidence type="ECO:0000313" key="1">
    <source>
        <dbReference type="EMBL" id="MPN37519.1"/>
    </source>
</evidence>
<sequence>MEGCDKMNDCKLEWIKPELEELNFTNTESGAVHPVEFTTTAGPS</sequence>
<name>A0A645HH52_9ZZZZ</name>
<dbReference type="AlphaFoldDB" id="A0A645HH52"/>
<organism evidence="1">
    <name type="scientific">bioreactor metagenome</name>
    <dbReference type="NCBI Taxonomy" id="1076179"/>
    <lineage>
        <taxon>unclassified sequences</taxon>
        <taxon>metagenomes</taxon>
        <taxon>ecological metagenomes</taxon>
    </lineage>
</organism>
<gene>
    <name evidence="1" type="ORF">SDC9_185039</name>
</gene>
<comment type="caution">
    <text evidence="1">The sequence shown here is derived from an EMBL/GenBank/DDBJ whole genome shotgun (WGS) entry which is preliminary data.</text>
</comment>
<protein>
    <submittedName>
        <fullName evidence="1">Uncharacterized protein</fullName>
    </submittedName>
</protein>
<accession>A0A645HH52</accession>
<reference evidence="1" key="1">
    <citation type="submission" date="2019-08" db="EMBL/GenBank/DDBJ databases">
        <authorList>
            <person name="Kucharzyk K."/>
            <person name="Murdoch R.W."/>
            <person name="Higgins S."/>
            <person name="Loffler F."/>
        </authorList>
    </citation>
    <scope>NUCLEOTIDE SEQUENCE</scope>
</reference>
<proteinExistence type="predicted"/>